<dbReference type="InterPro" id="IPR042178">
    <property type="entry name" value="Serpin_sf_1"/>
</dbReference>
<evidence type="ECO:0000256" key="4">
    <source>
        <dbReference type="RuleBase" id="RU000411"/>
    </source>
</evidence>
<dbReference type="PANTHER" id="PTHR11461:SF211">
    <property type="entry name" value="GH10112P-RELATED"/>
    <property type="match status" value="1"/>
</dbReference>
<reference evidence="8" key="1">
    <citation type="submission" date="2025-08" db="UniProtKB">
        <authorList>
            <consortium name="RefSeq"/>
        </authorList>
    </citation>
    <scope>IDENTIFICATION</scope>
    <source>
        <strain evidence="8">Ishihara</strain>
        <tissue evidence="8">Whole body</tissue>
    </source>
</reference>
<feature type="domain" description="Serpin" evidence="6">
    <location>
        <begin position="32"/>
        <end position="381"/>
    </location>
</feature>
<keyword evidence="5" id="KW-0732">Signal</keyword>
<accession>A0A9J7DV26</accession>
<dbReference type="SUPFAM" id="SSF56574">
    <property type="entry name" value="Serpins"/>
    <property type="match status" value="1"/>
</dbReference>
<gene>
    <name evidence="8" type="primary">LOC111349448</name>
</gene>
<protein>
    <submittedName>
        <fullName evidence="8">Alaserpin-like isoform X1</fullName>
    </submittedName>
</protein>
<evidence type="ECO:0000256" key="2">
    <source>
        <dbReference type="ARBA" id="ARBA00022690"/>
    </source>
</evidence>
<dbReference type="InterPro" id="IPR042185">
    <property type="entry name" value="Serpin_sf_2"/>
</dbReference>
<evidence type="ECO:0000313" key="7">
    <source>
        <dbReference type="Proteomes" id="UP000301870"/>
    </source>
</evidence>
<comment type="similarity">
    <text evidence="1 4">Belongs to the serpin family.</text>
</comment>
<dbReference type="Gene3D" id="3.30.497.10">
    <property type="entry name" value="Antithrombin, subunit I, domain 2"/>
    <property type="match status" value="1"/>
</dbReference>
<sequence length="396" mass="44542">MKLFICVLALAATAMSDSNLDILKAGSDQFTAKMFQEVVKAKPNENIVMSAFSLLSPLAQLGLASEGESHDEVLRAIGLPNDNVTKEVFTEVNRQLRSVKGIELNLASRVYVRQGEELNPQFAAVSRDVFNSDARNIDFSKNVEAAKEINTWVEDQTNHRIKDLVAADSLDALTAAVLVNAMYFKGKWKIPFKPEQTEDRDFHVSKDEIVKKPTMHVVDDFKYGESKELDAKLLEMSYSGDESSLLIVLPNEIDGINNLVKKLENPELLSKAMENMYTNEVIVDLPKFKIETTTDLADILYKMNIKKLFTRGEARLNYLIKDAKDLYVSNALQKAFIEVNEEGAEAAVANDFSLDVRAAFRSTYDFRADHPFVFAILCNSKELYRNLNTFTGVLVR</sequence>
<keyword evidence="2" id="KW-0646">Protease inhibitor</keyword>
<dbReference type="InterPro" id="IPR036186">
    <property type="entry name" value="Serpin_sf"/>
</dbReference>
<dbReference type="GO" id="GO:0004867">
    <property type="term" value="F:serine-type endopeptidase inhibitor activity"/>
    <property type="evidence" value="ECO:0007669"/>
    <property type="project" value="UniProtKB-KW"/>
</dbReference>
<dbReference type="GeneID" id="111349448"/>
<dbReference type="Pfam" id="PF00079">
    <property type="entry name" value="Serpin"/>
    <property type="match status" value="1"/>
</dbReference>
<keyword evidence="3" id="KW-0722">Serine protease inhibitor</keyword>
<dbReference type="Gene3D" id="2.30.39.10">
    <property type="entry name" value="Alpha-1-antitrypsin, domain 1"/>
    <property type="match status" value="1"/>
</dbReference>
<name>A0A9J7DV26_SPOLT</name>
<evidence type="ECO:0000256" key="3">
    <source>
        <dbReference type="ARBA" id="ARBA00022900"/>
    </source>
</evidence>
<keyword evidence="7" id="KW-1185">Reference proteome</keyword>
<dbReference type="AlphaFoldDB" id="A0A9J7DV26"/>
<organism evidence="7 8">
    <name type="scientific">Spodoptera litura</name>
    <name type="common">Asian cotton leafworm</name>
    <dbReference type="NCBI Taxonomy" id="69820"/>
    <lineage>
        <taxon>Eukaryota</taxon>
        <taxon>Metazoa</taxon>
        <taxon>Ecdysozoa</taxon>
        <taxon>Arthropoda</taxon>
        <taxon>Hexapoda</taxon>
        <taxon>Insecta</taxon>
        <taxon>Pterygota</taxon>
        <taxon>Neoptera</taxon>
        <taxon>Endopterygota</taxon>
        <taxon>Lepidoptera</taxon>
        <taxon>Glossata</taxon>
        <taxon>Ditrysia</taxon>
        <taxon>Noctuoidea</taxon>
        <taxon>Noctuidae</taxon>
        <taxon>Amphipyrinae</taxon>
        <taxon>Spodoptera</taxon>
    </lineage>
</organism>
<proteinExistence type="inferred from homology"/>
<dbReference type="GO" id="GO:0005615">
    <property type="term" value="C:extracellular space"/>
    <property type="evidence" value="ECO:0007669"/>
    <property type="project" value="InterPro"/>
</dbReference>
<dbReference type="InterPro" id="IPR000215">
    <property type="entry name" value="Serpin_fam"/>
</dbReference>
<evidence type="ECO:0000313" key="8">
    <source>
        <dbReference type="RefSeq" id="XP_022816324.1"/>
    </source>
</evidence>
<dbReference type="PROSITE" id="PS00284">
    <property type="entry name" value="SERPIN"/>
    <property type="match status" value="1"/>
</dbReference>
<dbReference type="CDD" id="cd19579">
    <property type="entry name" value="serpin1K-like"/>
    <property type="match status" value="1"/>
</dbReference>
<evidence type="ECO:0000256" key="1">
    <source>
        <dbReference type="ARBA" id="ARBA00009500"/>
    </source>
</evidence>
<dbReference type="RefSeq" id="XP_022816324.1">
    <property type="nucleotide sequence ID" value="XM_022960556.1"/>
</dbReference>
<dbReference type="InterPro" id="IPR023796">
    <property type="entry name" value="Serpin_dom"/>
</dbReference>
<feature type="signal peptide" evidence="5">
    <location>
        <begin position="1"/>
        <end position="16"/>
    </location>
</feature>
<evidence type="ECO:0000259" key="6">
    <source>
        <dbReference type="SMART" id="SM00093"/>
    </source>
</evidence>
<dbReference type="Proteomes" id="UP000301870">
    <property type="component" value="Chromosome 9"/>
</dbReference>
<feature type="chain" id="PRO_5039902019" evidence="5">
    <location>
        <begin position="17"/>
        <end position="396"/>
    </location>
</feature>
<dbReference type="KEGG" id="sliu:111349448"/>
<evidence type="ECO:0000256" key="5">
    <source>
        <dbReference type="SAM" id="SignalP"/>
    </source>
</evidence>
<dbReference type="PANTHER" id="PTHR11461">
    <property type="entry name" value="SERINE PROTEASE INHIBITOR, SERPIN"/>
    <property type="match status" value="1"/>
</dbReference>
<dbReference type="SMART" id="SM00093">
    <property type="entry name" value="SERPIN"/>
    <property type="match status" value="1"/>
</dbReference>
<dbReference type="InterPro" id="IPR023795">
    <property type="entry name" value="Serpin_CS"/>
</dbReference>
<dbReference type="OrthoDB" id="671595at2759"/>